<evidence type="ECO:0000313" key="2">
    <source>
        <dbReference type="Proteomes" id="UP000046067"/>
    </source>
</evidence>
<dbReference type="AlphaFoldDB" id="A0A655YGU8"/>
<accession>A0A655YGU8</accession>
<reference evidence="1 2" key="1">
    <citation type="submission" date="2015-07" db="EMBL/GenBank/DDBJ databases">
        <authorList>
            <consortium name="Pathogen Informatics"/>
        </authorList>
    </citation>
    <scope>NUCLEOTIDE SEQUENCE [LARGE SCALE GENOMIC DNA]</scope>
    <source>
        <strain evidence="1 2">A325</strain>
    </source>
</reference>
<dbReference type="EMBL" id="CWQJ01000016">
    <property type="protein sequence ID" value="CSC38467.1"/>
    <property type="molecule type" value="Genomic_DNA"/>
</dbReference>
<gene>
    <name evidence="1" type="ORF">ERS013201_02486</name>
</gene>
<sequence>MTWQTPSDWVNTKSYRNTLGSKFFSNFIDGILRLRDRHTVSRCDDD</sequence>
<name>A0A655YGU8_VIBCL</name>
<organism evidence="1 2">
    <name type="scientific">Vibrio cholerae</name>
    <dbReference type="NCBI Taxonomy" id="666"/>
    <lineage>
        <taxon>Bacteria</taxon>
        <taxon>Pseudomonadati</taxon>
        <taxon>Pseudomonadota</taxon>
        <taxon>Gammaproteobacteria</taxon>
        <taxon>Vibrionales</taxon>
        <taxon>Vibrionaceae</taxon>
        <taxon>Vibrio</taxon>
    </lineage>
</organism>
<proteinExistence type="predicted"/>
<evidence type="ECO:0000313" key="1">
    <source>
        <dbReference type="EMBL" id="CSC38467.1"/>
    </source>
</evidence>
<protein>
    <submittedName>
        <fullName evidence="1">Uncharacterized protein</fullName>
    </submittedName>
</protein>
<dbReference type="Proteomes" id="UP000046067">
    <property type="component" value="Unassembled WGS sequence"/>
</dbReference>